<sequence length="171" mass="19689">MNFVLYKESMKNIMTLMICMMTIKAAFSQVDTKQEKQINMKLNSGIVTEKLLETKEFYTNQLGFGVTFENDFYILLHTPNGESEISFLLPNHPSQQSLFQKPFQGNGVYLTLEVDNVDEVYSRLIEKGVTIEIEIRDEPWGDRHFAIMDPNGVGIDIVTYSPPKIEELERP</sequence>
<dbReference type="InterPro" id="IPR029068">
    <property type="entry name" value="Glyas_Bleomycin-R_OHBP_Dase"/>
</dbReference>
<evidence type="ECO:0000313" key="2">
    <source>
        <dbReference type="EMBL" id="SFI84766.1"/>
    </source>
</evidence>
<dbReference type="Gene3D" id="3.30.720.110">
    <property type="match status" value="1"/>
</dbReference>
<dbReference type="Proteomes" id="UP000243887">
    <property type="component" value="Unassembled WGS sequence"/>
</dbReference>
<proteinExistence type="predicted"/>
<keyword evidence="3" id="KW-1185">Reference proteome</keyword>
<evidence type="ECO:0000313" key="3">
    <source>
        <dbReference type="Proteomes" id="UP000243887"/>
    </source>
</evidence>
<feature type="domain" description="VOC" evidence="1">
    <location>
        <begin position="37"/>
        <end position="160"/>
    </location>
</feature>
<protein>
    <submittedName>
        <fullName evidence="2">Glyoxalase-like domain-containing protein</fullName>
    </submittedName>
</protein>
<dbReference type="AlphaFoldDB" id="A0A1I3LJV2"/>
<evidence type="ECO:0000259" key="1">
    <source>
        <dbReference type="PROSITE" id="PS51819"/>
    </source>
</evidence>
<dbReference type="InterPro" id="IPR004360">
    <property type="entry name" value="Glyas_Fos-R_dOase_dom"/>
</dbReference>
<dbReference type="InterPro" id="IPR037523">
    <property type="entry name" value="VOC_core"/>
</dbReference>
<dbReference type="PROSITE" id="PS51819">
    <property type="entry name" value="VOC"/>
    <property type="match status" value="1"/>
</dbReference>
<dbReference type="SUPFAM" id="SSF54593">
    <property type="entry name" value="Glyoxalase/Bleomycin resistance protein/Dihydroxybiphenyl dioxygenase"/>
    <property type="match status" value="1"/>
</dbReference>
<reference evidence="3" key="1">
    <citation type="submission" date="2016-10" db="EMBL/GenBank/DDBJ databases">
        <authorList>
            <person name="Varghese N."/>
            <person name="Submissions S."/>
        </authorList>
    </citation>
    <scope>NUCLEOTIDE SEQUENCE [LARGE SCALE GENOMIC DNA]</scope>
    <source>
        <strain evidence="3">DSM 26542</strain>
    </source>
</reference>
<organism evidence="2 3">
    <name type="scientific">Myroides guanonis</name>
    <dbReference type="NCBI Taxonomy" id="1150112"/>
    <lineage>
        <taxon>Bacteria</taxon>
        <taxon>Pseudomonadati</taxon>
        <taxon>Bacteroidota</taxon>
        <taxon>Flavobacteriia</taxon>
        <taxon>Flavobacteriales</taxon>
        <taxon>Flavobacteriaceae</taxon>
        <taxon>Myroides</taxon>
    </lineage>
</organism>
<dbReference type="Gene3D" id="3.30.720.120">
    <property type="match status" value="1"/>
</dbReference>
<dbReference type="Pfam" id="PF00903">
    <property type="entry name" value="Glyoxalase"/>
    <property type="match status" value="1"/>
</dbReference>
<gene>
    <name evidence="2" type="ORF">SAMN04487893_101358</name>
</gene>
<name>A0A1I3LJV2_9FLAO</name>
<dbReference type="EMBL" id="FORU01000001">
    <property type="protein sequence ID" value="SFI84766.1"/>
    <property type="molecule type" value="Genomic_DNA"/>
</dbReference>
<accession>A0A1I3LJV2</accession>
<dbReference type="STRING" id="1150112.SAMN04487893_101358"/>